<evidence type="ECO:0000313" key="8">
    <source>
        <dbReference type="Proteomes" id="UP000044136"/>
    </source>
</evidence>
<evidence type="ECO:0000256" key="1">
    <source>
        <dbReference type="ARBA" id="ARBA00000799"/>
    </source>
</evidence>
<dbReference type="NCBIfam" id="TIGR00543">
    <property type="entry name" value="isochor_syn"/>
    <property type="match status" value="1"/>
</dbReference>
<keyword evidence="8" id="KW-1185">Reference proteome</keyword>
<dbReference type="Proteomes" id="UP000044136">
    <property type="component" value="Unassembled WGS sequence"/>
</dbReference>
<evidence type="ECO:0000256" key="5">
    <source>
        <dbReference type="ARBA" id="ARBA00041564"/>
    </source>
</evidence>
<organism evidence="7 8">
    <name type="scientific">Jeotgalicoccus saudimassiliensis</name>
    <dbReference type="NCBI Taxonomy" id="1461582"/>
    <lineage>
        <taxon>Bacteria</taxon>
        <taxon>Bacillati</taxon>
        <taxon>Bacillota</taxon>
        <taxon>Bacilli</taxon>
        <taxon>Bacillales</taxon>
        <taxon>Staphylococcaceae</taxon>
        <taxon>Jeotgalicoccus</taxon>
    </lineage>
</organism>
<dbReference type="GO" id="GO:0009697">
    <property type="term" value="P:salicylic acid biosynthetic process"/>
    <property type="evidence" value="ECO:0007669"/>
    <property type="project" value="TreeGrafter"/>
</dbReference>
<dbReference type="InterPro" id="IPR005801">
    <property type="entry name" value="ADC_synthase"/>
</dbReference>
<dbReference type="Pfam" id="PF00425">
    <property type="entry name" value="Chorismate_bind"/>
    <property type="match status" value="1"/>
</dbReference>
<dbReference type="OrthoDB" id="9803598at2"/>
<evidence type="ECO:0000313" key="7">
    <source>
        <dbReference type="EMBL" id="CEA00980.1"/>
    </source>
</evidence>
<evidence type="ECO:0000259" key="6">
    <source>
        <dbReference type="Pfam" id="PF00425"/>
    </source>
</evidence>
<dbReference type="EMBL" id="CCSE01000001">
    <property type="protein sequence ID" value="CEA00980.1"/>
    <property type="molecule type" value="Genomic_DNA"/>
</dbReference>
<proteinExistence type="inferred from homology"/>
<sequence length="464" mass="53518">MKLQSSRTFIESISLDSDRQYLTLHIPMDEYNIDEEKIFTYFNESKGSRYWFKSKDNAYNVIGIHYIESIWRDKFQPDAVAESKRVLFEKIQQEKLGEDLKSKLSLFGGTLFDDKDTTDEWNDFKMVEFHLPEWQFDLNNRELFLTRDKSELNMDGLLDEVDEVLTAIENAEISEKEKPVVKSKRDIFPNEWKLLVEEAVNNLNDEFKKVVLARQKLITFESKAKRLYLIRRLKDEADTYTIYFEKGKSTFVSKTPEKLFSISGEELTTNAIAGSIQRVEDNQENTVQKDFLLNDDKNLFEHRVVRESIVSDLAPFSEGLNYKKNPLLMENKYIYHLFTPIQAMLKKDADEFKILKQIHPTPAVGGLPKNLAKDYIKEHEYGTRGLYAAPLGVIHEDKDCEFAVGLRSMLISARSATLFAGCGIVKGSDPEAEFLETEVKFTPMLNVLEATTNELHGSTNGTNV</sequence>
<feature type="domain" description="Chorismate-utilising enzyme C-terminal" evidence="6">
    <location>
        <begin position="190"/>
        <end position="440"/>
    </location>
</feature>
<dbReference type="GO" id="GO:0008909">
    <property type="term" value="F:isochorismate synthase activity"/>
    <property type="evidence" value="ECO:0007669"/>
    <property type="project" value="UniProtKB-EC"/>
</dbReference>
<name>A0A078M401_9STAP</name>
<dbReference type="RefSeq" id="WP_035809400.1">
    <property type="nucleotide sequence ID" value="NZ_CCSE01000001.1"/>
</dbReference>
<keyword evidence="4" id="KW-0413">Isomerase</keyword>
<dbReference type="Gene3D" id="3.60.120.10">
    <property type="entry name" value="Anthranilate synthase"/>
    <property type="match status" value="1"/>
</dbReference>
<dbReference type="PANTHER" id="PTHR42839:SF1">
    <property type="entry name" value="ISOCHORISMATE SYNTHASE MENF"/>
    <property type="match status" value="1"/>
</dbReference>
<accession>A0A078M401</accession>
<dbReference type="SUPFAM" id="SSF56322">
    <property type="entry name" value="ADC synthase"/>
    <property type="match status" value="1"/>
</dbReference>
<dbReference type="InterPro" id="IPR004561">
    <property type="entry name" value="IsoChor_synthase"/>
</dbReference>
<protein>
    <recommendedName>
        <fullName evidence="3">isochorismate synthase</fullName>
        <ecNumber evidence="3">5.4.4.2</ecNumber>
    </recommendedName>
    <alternativeName>
        <fullName evidence="5">Isochorismate mutase</fullName>
    </alternativeName>
</protein>
<evidence type="ECO:0000256" key="4">
    <source>
        <dbReference type="ARBA" id="ARBA00023235"/>
    </source>
</evidence>
<dbReference type="AlphaFoldDB" id="A0A078M401"/>
<dbReference type="HOGENOM" id="CLU_006493_8_4_9"/>
<reference evidence="7 8" key="1">
    <citation type="submission" date="2014-07" db="EMBL/GenBank/DDBJ databases">
        <authorList>
            <person name="Urmite Genomes Urmite Genomes"/>
        </authorList>
    </citation>
    <scope>NUCLEOTIDE SEQUENCE [LARGE SCALE GENOMIC DNA]</scope>
    <source>
        <strain evidence="7 8">13MG44_air</strain>
    </source>
</reference>
<dbReference type="PANTHER" id="PTHR42839">
    <property type="entry name" value="ISOCHORISMATE SYNTHASE ENTC"/>
    <property type="match status" value="1"/>
</dbReference>
<dbReference type="EC" id="5.4.4.2" evidence="3"/>
<gene>
    <name evidence="7" type="primary">pchA</name>
    <name evidence="7" type="ORF">BN1048_01186</name>
</gene>
<evidence type="ECO:0000256" key="3">
    <source>
        <dbReference type="ARBA" id="ARBA00012824"/>
    </source>
</evidence>
<comment type="catalytic activity">
    <reaction evidence="1">
        <text>chorismate = isochorismate</text>
        <dbReference type="Rhea" id="RHEA:18985"/>
        <dbReference type="ChEBI" id="CHEBI:29748"/>
        <dbReference type="ChEBI" id="CHEBI:29780"/>
        <dbReference type="EC" id="5.4.4.2"/>
    </reaction>
</comment>
<dbReference type="eggNOG" id="COG1169">
    <property type="taxonomic scope" value="Bacteria"/>
</dbReference>
<comment type="similarity">
    <text evidence="2">Belongs to the isochorismate synthase family.</text>
</comment>
<evidence type="ECO:0000256" key="2">
    <source>
        <dbReference type="ARBA" id="ARBA00005297"/>
    </source>
</evidence>
<dbReference type="InterPro" id="IPR015890">
    <property type="entry name" value="Chorismate_C"/>
</dbReference>
<dbReference type="STRING" id="1461582.BN1048_01186"/>